<evidence type="ECO:0000259" key="3">
    <source>
        <dbReference type="SMART" id="SM00829"/>
    </source>
</evidence>
<dbReference type="EMBL" id="JJOA01000013">
    <property type="protein sequence ID" value="KEA58749.1"/>
    <property type="molecule type" value="Genomic_DNA"/>
</dbReference>
<dbReference type="Pfam" id="PF08240">
    <property type="entry name" value="ADH_N"/>
    <property type="match status" value="1"/>
</dbReference>
<dbReference type="Gene3D" id="3.40.50.720">
    <property type="entry name" value="NAD(P)-binding Rossmann-like Domain"/>
    <property type="match status" value="1"/>
</dbReference>
<evidence type="ECO:0000256" key="2">
    <source>
        <dbReference type="ARBA" id="ARBA00023002"/>
    </source>
</evidence>
<dbReference type="SUPFAM" id="SSF50129">
    <property type="entry name" value="GroES-like"/>
    <property type="match status" value="1"/>
</dbReference>
<dbReference type="InterPro" id="IPR036291">
    <property type="entry name" value="NAD(P)-bd_dom_sf"/>
</dbReference>
<comment type="caution">
    <text evidence="4">The sequence shown here is derived from an EMBL/GenBank/DDBJ whole genome shotgun (WGS) entry which is preliminary data.</text>
</comment>
<dbReference type="InterPro" id="IPR011032">
    <property type="entry name" value="GroES-like_sf"/>
</dbReference>
<dbReference type="InterPro" id="IPR013154">
    <property type="entry name" value="ADH-like_N"/>
</dbReference>
<name>A0A071MCZ7_9BURK</name>
<proteinExistence type="predicted"/>
<dbReference type="SUPFAM" id="SSF51735">
    <property type="entry name" value="NAD(P)-binding Rossmann-fold domains"/>
    <property type="match status" value="1"/>
</dbReference>
<accession>A0A071MCZ7</accession>
<dbReference type="GO" id="GO:0016651">
    <property type="term" value="F:oxidoreductase activity, acting on NAD(P)H"/>
    <property type="evidence" value="ECO:0007669"/>
    <property type="project" value="TreeGrafter"/>
</dbReference>
<dbReference type="InterPro" id="IPR013149">
    <property type="entry name" value="ADH-like_C"/>
</dbReference>
<dbReference type="InterPro" id="IPR020843">
    <property type="entry name" value="ER"/>
</dbReference>
<evidence type="ECO:0000313" key="4">
    <source>
        <dbReference type="EMBL" id="KEA58749.1"/>
    </source>
</evidence>
<dbReference type="CDD" id="cd05276">
    <property type="entry name" value="p53_inducible_oxidoreductase"/>
    <property type="match status" value="1"/>
</dbReference>
<organism evidence="4">
    <name type="scientific">Burkholderia cenocepacia</name>
    <dbReference type="NCBI Taxonomy" id="95486"/>
    <lineage>
        <taxon>Bacteria</taxon>
        <taxon>Pseudomonadati</taxon>
        <taxon>Pseudomonadota</taxon>
        <taxon>Betaproteobacteria</taxon>
        <taxon>Burkholderiales</taxon>
        <taxon>Burkholderiaceae</taxon>
        <taxon>Burkholderia</taxon>
        <taxon>Burkholderia cepacia complex</taxon>
    </lineage>
</organism>
<keyword evidence="1" id="KW-0521">NADP</keyword>
<dbReference type="InterPro" id="IPR014189">
    <property type="entry name" value="Quinone_OxRdtase_PIG3"/>
</dbReference>
<sequence>MSGTHALLPADMAAVEITRHGGPEVLATTRRPVPRPNADEVLIRVHAAGVNGPDVLQRKGHYHPPPGASDIPGLELAGEVVATGEAVREFVPGDRVSALVTGGGYAEYAVAHRLTTMKLPPGLDMIEAAAMPETFLTVWLNLIQRGRLQAGESVLVHGGASGIGTTATMIAKAMGASTVITTVGSEAHRAASLRLGADHAVHYREEDFVAEVDRITAGRGVDVILDIIAGDYVARNYRAAAMNGRILQVSALNGPAKELDVWPMMTKRLTHIGSTLRSRTPEEKGALIAELERHLWPHVAAGTVRPQVFRSFSLDDARDAHTLIDSSVHIGKIVLTTAAHRAA</sequence>
<protein>
    <submittedName>
        <fullName evidence="4">Zinc-binding dehydrogenase</fullName>
    </submittedName>
</protein>
<dbReference type="GO" id="GO:0070402">
    <property type="term" value="F:NADPH binding"/>
    <property type="evidence" value="ECO:0007669"/>
    <property type="project" value="TreeGrafter"/>
</dbReference>
<gene>
    <name evidence="4" type="ORF">DT99_16520</name>
</gene>
<keyword evidence="2" id="KW-0560">Oxidoreductase</keyword>
<feature type="domain" description="Enoyl reductase (ER)" evidence="3">
    <location>
        <begin position="21"/>
        <end position="335"/>
    </location>
</feature>
<reference evidence="4" key="1">
    <citation type="submission" date="2014-04" db="EMBL/GenBank/DDBJ databases">
        <title>In planta biocontrol of soil-borne Fusarium wilt of banana through a plant endophytic bacterium, Burkholderia cenocepacia 869T2.</title>
        <authorList>
            <person name="Ho Y.-N."/>
            <person name="Chiang H.-M."/>
            <person name="Chao C.-P."/>
            <person name="Su C.-C."/>
            <person name="Hsu H.-F."/>
            <person name="Guo C.-T."/>
            <person name="Hsieh J.-L."/>
            <person name="Huang C.-C."/>
        </authorList>
    </citation>
    <scope>NUCLEOTIDE SEQUENCE [LARGE SCALE GENOMIC DNA]</scope>
    <source>
        <strain evidence="4">869T2</strain>
    </source>
</reference>
<dbReference type="PANTHER" id="PTHR48106:SF8">
    <property type="entry name" value="OS02G0805600 PROTEIN"/>
    <property type="match status" value="1"/>
</dbReference>
<dbReference type="Pfam" id="PF00107">
    <property type="entry name" value="ADH_zinc_N"/>
    <property type="match status" value="1"/>
</dbReference>
<dbReference type="SMART" id="SM00829">
    <property type="entry name" value="PKS_ER"/>
    <property type="match status" value="1"/>
</dbReference>
<dbReference type="AlphaFoldDB" id="A0A071MCZ7"/>
<dbReference type="NCBIfam" id="TIGR02824">
    <property type="entry name" value="quinone_pig3"/>
    <property type="match status" value="1"/>
</dbReference>
<evidence type="ECO:0000256" key="1">
    <source>
        <dbReference type="ARBA" id="ARBA00022857"/>
    </source>
</evidence>
<dbReference type="PANTHER" id="PTHR48106">
    <property type="entry name" value="QUINONE OXIDOREDUCTASE PIG3-RELATED"/>
    <property type="match status" value="1"/>
</dbReference>
<dbReference type="Gene3D" id="3.90.180.10">
    <property type="entry name" value="Medium-chain alcohol dehydrogenases, catalytic domain"/>
    <property type="match status" value="1"/>
</dbReference>